<dbReference type="EMBL" id="LUGH01000072">
    <property type="protein sequence ID" value="OBZ89906.1"/>
    <property type="molecule type" value="Genomic_DNA"/>
</dbReference>
<dbReference type="OrthoDB" id="5569911at2759"/>
<proteinExistence type="predicted"/>
<dbReference type="InterPro" id="IPR029191">
    <property type="entry name" value="Uds1"/>
</dbReference>
<name>A0A1C7NN61_9FUNG</name>
<feature type="compositionally biased region" description="Polar residues" evidence="2">
    <location>
        <begin position="56"/>
        <end position="65"/>
    </location>
</feature>
<keyword evidence="1" id="KW-0175">Coiled coil</keyword>
<feature type="compositionally biased region" description="Polar residues" evidence="2">
    <location>
        <begin position="87"/>
        <end position="97"/>
    </location>
</feature>
<organism evidence="4 5">
    <name type="scientific">Choanephora cucurbitarum</name>
    <dbReference type="NCBI Taxonomy" id="101091"/>
    <lineage>
        <taxon>Eukaryota</taxon>
        <taxon>Fungi</taxon>
        <taxon>Fungi incertae sedis</taxon>
        <taxon>Mucoromycota</taxon>
        <taxon>Mucoromycotina</taxon>
        <taxon>Mucoromycetes</taxon>
        <taxon>Mucorales</taxon>
        <taxon>Mucorineae</taxon>
        <taxon>Choanephoraceae</taxon>
        <taxon>Choanephoroideae</taxon>
        <taxon>Choanephora</taxon>
    </lineage>
</organism>
<dbReference type="Pfam" id="PF15456">
    <property type="entry name" value="Uds1"/>
    <property type="match status" value="1"/>
</dbReference>
<keyword evidence="5" id="KW-1185">Reference proteome</keyword>
<reference evidence="4 5" key="1">
    <citation type="submission" date="2016-03" db="EMBL/GenBank/DDBJ databases">
        <title>Choanephora cucurbitarum.</title>
        <authorList>
            <person name="Min B."/>
            <person name="Park H."/>
            <person name="Park J.-H."/>
            <person name="Shin H.-D."/>
            <person name="Choi I.-G."/>
        </authorList>
    </citation>
    <scope>NUCLEOTIDE SEQUENCE [LARGE SCALE GENOMIC DNA]</scope>
    <source>
        <strain evidence="4 5">KUS-F28377</strain>
    </source>
</reference>
<feature type="region of interest" description="Disordered" evidence="2">
    <location>
        <begin position="273"/>
        <end position="293"/>
    </location>
</feature>
<evidence type="ECO:0000259" key="3">
    <source>
        <dbReference type="Pfam" id="PF15456"/>
    </source>
</evidence>
<feature type="coiled-coil region" evidence="1">
    <location>
        <begin position="484"/>
        <end position="539"/>
    </location>
</feature>
<dbReference type="Proteomes" id="UP000093000">
    <property type="component" value="Unassembled WGS sequence"/>
</dbReference>
<dbReference type="InParanoid" id="A0A1C7NN61"/>
<protein>
    <recommendedName>
        <fullName evidence="3">Up-regulated during septation protein 1 domain-containing protein</fullName>
    </recommendedName>
</protein>
<accession>A0A1C7NN61</accession>
<feature type="region of interest" description="Disordered" evidence="2">
    <location>
        <begin position="1"/>
        <end position="22"/>
    </location>
</feature>
<feature type="region of interest" description="Disordered" evidence="2">
    <location>
        <begin position="37"/>
        <end position="116"/>
    </location>
</feature>
<gene>
    <name evidence="4" type="ORF">A0J61_02031</name>
</gene>
<feature type="coiled-coil region" evidence="1">
    <location>
        <begin position="593"/>
        <end position="627"/>
    </location>
</feature>
<feature type="compositionally biased region" description="Low complexity" evidence="2">
    <location>
        <begin position="37"/>
        <end position="55"/>
    </location>
</feature>
<feature type="coiled-coil region" evidence="1">
    <location>
        <begin position="368"/>
        <end position="451"/>
    </location>
</feature>
<dbReference type="AlphaFoldDB" id="A0A1C7NN61"/>
<feature type="coiled-coil region" evidence="1">
    <location>
        <begin position="653"/>
        <end position="687"/>
    </location>
</feature>
<dbReference type="STRING" id="101091.A0A1C7NN61"/>
<evidence type="ECO:0000256" key="2">
    <source>
        <dbReference type="SAM" id="MobiDB-lite"/>
    </source>
</evidence>
<feature type="domain" description="Up-regulated during septation protein 1" evidence="3">
    <location>
        <begin position="151"/>
        <end position="263"/>
    </location>
</feature>
<feature type="compositionally biased region" description="Low complexity" evidence="2">
    <location>
        <begin position="99"/>
        <end position="112"/>
    </location>
</feature>
<evidence type="ECO:0000313" key="5">
    <source>
        <dbReference type="Proteomes" id="UP000093000"/>
    </source>
</evidence>
<sequence>MIPLKQAHTDDRPNGLKFTRNNFPHFSAVKKEQDYSNQHYNHNNNNRTSTSSYGSQASLSPTLPTRSPFRIRDSLQQQQQQIKASHGNKSNTSSLDEPSTIYTSISSSSSSSANTVDDDLTHELQNIWKLKPIDTAIKQETIQIDSEDMLMQLLVSHAVIDSKEYPILSFEEYEQLKQHHSKLRNQISHASARLQLDKKIGATSHSLSNLSTNKNRESVMILLDEAVQADRKVKQLSEQLDRLKVEEVETEYRILQHTAGILSQGLQKLEKQSSLQSPMLSSPPLSSTSSSSSLSFQAQLSRTTSVKSKQKLQQLQSEIETITHALKSILKRYNLQSDSNSPTQLLSMLETQLQPESSFSSSIADRRVQQLEDQLSVAHDNEERVQQELQQEQAQVNQLKSVVSSMELQASKLHSQSQALYQREHALRNEMEQYRDQVFHLRKEKERLESGQNKTLSNGQDYSQVEQQQTQEYQAKLREQSVFLEKTARQCDELRTQHEQLSATCRNLEQMVQEKEKALDARDAQIRQLEAELAQQQQRQQTPLLHSAANQESLMQLQAMFSEKEAAWIEKSEAMEANYEGILREFDRLTGTAIEFETDKKNYERRISKLMKEVQDLESVLSQERTKHLNHSRDTATTASLRKEFYSMINSMKQDHERVLQREADEKKQLEKQLKDLKHERDMSRYERMNKGVQTLFMA</sequence>
<feature type="coiled-coil region" evidence="1">
    <location>
        <begin position="219"/>
        <end position="253"/>
    </location>
</feature>
<comment type="caution">
    <text evidence="4">The sequence shown here is derived from an EMBL/GenBank/DDBJ whole genome shotgun (WGS) entry which is preliminary data.</text>
</comment>
<evidence type="ECO:0000313" key="4">
    <source>
        <dbReference type="EMBL" id="OBZ89906.1"/>
    </source>
</evidence>
<evidence type="ECO:0000256" key="1">
    <source>
        <dbReference type="SAM" id="Coils"/>
    </source>
</evidence>